<evidence type="ECO:0008006" key="3">
    <source>
        <dbReference type="Google" id="ProtNLM"/>
    </source>
</evidence>
<dbReference type="InterPro" id="IPR025534">
    <property type="entry name" value="DUF4420"/>
</dbReference>
<dbReference type="OrthoDB" id="2808696at2"/>
<dbReference type="PATRIC" id="fig|1492738.3.peg.1605"/>
<accession>A0A066WMR1</accession>
<dbReference type="eggNOG" id="ENOG502Z9WJ">
    <property type="taxonomic scope" value="Bacteria"/>
</dbReference>
<dbReference type="RefSeq" id="WP_035659387.1">
    <property type="nucleotide sequence ID" value="NZ_JNCA01000015.1"/>
</dbReference>
<protein>
    <recommendedName>
        <fullName evidence="3">PD-(D/E)XK motif protein</fullName>
    </recommendedName>
</protein>
<sequence length="323" mass="37917">MVSIKSIWDSHVPTDEIIIKTQLEHVKPFKCFAATNHITGNHLYIFETSKKAKFPEFKNFKFKGLFIEIYEFEDAKELHIYLLDNQLKDIFSLFIENIVEEISKSVTENEALIETSNVVLKWKKLFDKINFQGLTIERQKGLIGELLLFNSLLDEEYSIDALLESWTGPDYNDKDFRFGSFGVEVKLTSSKVPKVKISSERQLDNENLTKLYLVLYIVEEVKDKGFSLNSIIEQIRTKINTNQNALKFFNERLLLVGYFDEDFENYKRQYAFRKRKFYEIICDFPRLVASDLPIGLFDTKYNIELSAIEQFLVNNKSILELIK</sequence>
<dbReference type="AlphaFoldDB" id="A0A066WMR1"/>
<comment type="caution">
    <text evidence="1">The sequence shown here is derived from an EMBL/GenBank/DDBJ whole genome shotgun (WGS) entry which is preliminary data.</text>
</comment>
<dbReference type="Pfam" id="PF14390">
    <property type="entry name" value="DUF4420"/>
    <property type="match status" value="1"/>
</dbReference>
<dbReference type="STRING" id="1492738.FEM21_16160"/>
<organism evidence="1 2">
    <name type="scientific">Flavobacterium seoulense</name>
    <dbReference type="NCBI Taxonomy" id="1492738"/>
    <lineage>
        <taxon>Bacteria</taxon>
        <taxon>Pseudomonadati</taxon>
        <taxon>Bacteroidota</taxon>
        <taxon>Flavobacteriia</taxon>
        <taxon>Flavobacteriales</taxon>
        <taxon>Flavobacteriaceae</taxon>
        <taxon>Flavobacterium</taxon>
    </lineage>
</organism>
<dbReference type="EMBL" id="JNCA01000015">
    <property type="protein sequence ID" value="KDN55312.1"/>
    <property type="molecule type" value="Genomic_DNA"/>
</dbReference>
<keyword evidence="2" id="KW-1185">Reference proteome</keyword>
<evidence type="ECO:0000313" key="1">
    <source>
        <dbReference type="EMBL" id="KDN55312.1"/>
    </source>
</evidence>
<name>A0A066WMR1_9FLAO</name>
<proteinExistence type="predicted"/>
<gene>
    <name evidence="1" type="ORF">FEM21_16160</name>
</gene>
<reference evidence="1 2" key="1">
    <citation type="submission" date="2014-05" db="EMBL/GenBank/DDBJ databases">
        <title>Genome Sequence of Flavobacterium sp. EM1321.</title>
        <authorList>
            <person name="Shin S.-K."/>
            <person name="Yi H."/>
        </authorList>
    </citation>
    <scope>NUCLEOTIDE SEQUENCE [LARGE SCALE GENOMIC DNA]</scope>
    <source>
        <strain evidence="1 2">EM1321</strain>
    </source>
</reference>
<dbReference type="Proteomes" id="UP000027064">
    <property type="component" value="Unassembled WGS sequence"/>
</dbReference>
<evidence type="ECO:0000313" key="2">
    <source>
        <dbReference type="Proteomes" id="UP000027064"/>
    </source>
</evidence>